<organism evidence="7 8">
    <name type="scientific">Methanimicrococcus hongohii</name>
    <dbReference type="NCBI Taxonomy" id="3028295"/>
    <lineage>
        <taxon>Archaea</taxon>
        <taxon>Methanobacteriati</taxon>
        <taxon>Methanobacteriota</taxon>
        <taxon>Stenosarchaea group</taxon>
        <taxon>Methanomicrobia</taxon>
        <taxon>Methanosarcinales</taxon>
        <taxon>Methanosarcinaceae</taxon>
        <taxon>Methanimicrococcus</taxon>
    </lineage>
</organism>
<evidence type="ECO:0000313" key="8">
    <source>
        <dbReference type="Proteomes" id="UP001302978"/>
    </source>
</evidence>
<dbReference type="EMBL" id="CP131059">
    <property type="protein sequence ID" value="WNY23743.1"/>
    <property type="molecule type" value="Genomic_DNA"/>
</dbReference>
<evidence type="ECO:0000313" key="7">
    <source>
        <dbReference type="EMBL" id="WNY23743.1"/>
    </source>
</evidence>
<evidence type="ECO:0000256" key="2">
    <source>
        <dbReference type="ARBA" id="ARBA00008854"/>
    </source>
</evidence>
<keyword evidence="4 6" id="KW-1133">Transmembrane helix</keyword>
<dbReference type="RefSeq" id="WP_316556891.1">
    <property type="nucleotide sequence ID" value="NZ_CP131059.1"/>
</dbReference>
<dbReference type="SUPFAM" id="SSF140478">
    <property type="entry name" value="LemA-like"/>
    <property type="match status" value="1"/>
</dbReference>
<evidence type="ECO:0000256" key="4">
    <source>
        <dbReference type="ARBA" id="ARBA00022989"/>
    </source>
</evidence>
<keyword evidence="5 6" id="KW-0472">Membrane</keyword>
<dbReference type="GO" id="GO:0016020">
    <property type="term" value="C:membrane"/>
    <property type="evidence" value="ECO:0007669"/>
    <property type="project" value="UniProtKB-SubCell"/>
</dbReference>
<comment type="subcellular location">
    <subcellularLocation>
        <location evidence="1">Membrane</location>
        <topology evidence="1">Single-pass membrane protein</topology>
    </subcellularLocation>
</comment>
<dbReference type="InterPro" id="IPR023353">
    <property type="entry name" value="LemA-like_dom_sf"/>
</dbReference>
<keyword evidence="3 6" id="KW-0812">Transmembrane</keyword>
<dbReference type="KEGG" id="mehf:MmiHf6_10580"/>
<evidence type="ECO:0000256" key="5">
    <source>
        <dbReference type="ARBA" id="ARBA00023136"/>
    </source>
</evidence>
<dbReference type="Pfam" id="PF04011">
    <property type="entry name" value="LemA"/>
    <property type="match status" value="1"/>
</dbReference>
<proteinExistence type="inferred from homology"/>
<evidence type="ECO:0000256" key="6">
    <source>
        <dbReference type="SAM" id="Phobius"/>
    </source>
</evidence>
<dbReference type="InterPro" id="IPR007156">
    <property type="entry name" value="MamQ_LemA"/>
</dbReference>
<comment type="similarity">
    <text evidence="2">Belongs to the LemA family.</text>
</comment>
<evidence type="ECO:0000256" key="1">
    <source>
        <dbReference type="ARBA" id="ARBA00004167"/>
    </source>
</evidence>
<sequence>MSTGIIIAIIIIVLLLLVIVAFAAMYNGLIKSRNFVDNAWSQIEVQLKRRYDLIPNLVETVKGYASHEKGTLENVIAARNATMNAKTPHEAAEASNMLTSTLKSLFAVAEAYPDLKANTNFQDLQKQLKDTEDKIAYARQFYNDTVTKYNNSIQTIPRNIVAKMFGFEPKELFDAGPEEVREAPKVQF</sequence>
<keyword evidence="8" id="KW-1185">Reference proteome</keyword>
<accession>A0AA96V0W7</accession>
<dbReference type="PANTHER" id="PTHR34478">
    <property type="entry name" value="PROTEIN LEMA"/>
    <property type="match status" value="1"/>
</dbReference>
<evidence type="ECO:0000256" key="3">
    <source>
        <dbReference type="ARBA" id="ARBA00022692"/>
    </source>
</evidence>
<dbReference type="Gene3D" id="1.20.1440.20">
    <property type="entry name" value="LemA-like domain"/>
    <property type="match status" value="1"/>
</dbReference>
<reference evidence="7 8" key="1">
    <citation type="submission" date="2023-07" db="EMBL/GenBank/DDBJ databases">
        <title>Closed genoem sequence of Methanomicrococcus sp. Hf6.</title>
        <authorList>
            <person name="Poehlein A."/>
            <person name="Protasov E."/>
            <person name="Platt K."/>
            <person name="Reeh H."/>
            <person name="Daniel R."/>
            <person name="Brune A."/>
        </authorList>
    </citation>
    <scope>NUCLEOTIDE SEQUENCE [LARGE SCALE GENOMIC DNA]</scope>
    <source>
        <strain evidence="7 8">Hf6</strain>
    </source>
</reference>
<feature type="transmembrane region" description="Helical" evidence="6">
    <location>
        <begin position="6"/>
        <end position="26"/>
    </location>
</feature>
<dbReference type="Proteomes" id="UP001302978">
    <property type="component" value="Chromosome"/>
</dbReference>
<dbReference type="GeneID" id="85195612"/>
<dbReference type="AlphaFoldDB" id="A0AA96V0W7"/>
<name>A0AA96V0W7_9EURY</name>
<protein>
    <submittedName>
        <fullName evidence="7">Protein LemA</fullName>
    </submittedName>
</protein>
<dbReference type="PANTHER" id="PTHR34478:SF2">
    <property type="entry name" value="MEMBRANE PROTEIN"/>
    <property type="match status" value="1"/>
</dbReference>
<gene>
    <name evidence="7" type="primary">lemA</name>
    <name evidence="7" type="ORF">MmiHf6_10580</name>
</gene>